<dbReference type="InterPro" id="IPR050763">
    <property type="entry name" value="ABC_transporter_ATP-binding"/>
</dbReference>
<dbReference type="STRING" id="933801.Ahos_0306"/>
<dbReference type="Pfam" id="PF00005">
    <property type="entry name" value="ABC_tran"/>
    <property type="match status" value="1"/>
</dbReference>
<keyword evidence="7" id="KW-1185">Reference proteome</keyword>
<dbReference type="RefSeq" id="WP_013775113.1">
    <property type="nucleotide sequence ID" value="NC_015518.1"/>
</dbReference>
<evidence type="ECO:0000259" key="5">
    <source>
        <dbReference type="PROSITE" id="PS50893"/>
    </source>
</evidence>
<dbReference type="KEGG" id="aho:Ahos_0306"/>
<feature type="domain" description="ABC transporter" evidence="5">
    <location>
        <begin position="2"/>
        <end position="232"/>
    </location>
</feature>
<dbReference type="SUPFAM" id="SSF52540">
    <property type="entry name" value="P-loop containing nucleoside triphosphate hydrolases"/>
    <property type="match status" value="1"/>
</dbReference>
<comment type="similarity">
    <text evidence="1">Belongs to the ABC transporter superfamily.</text>
</comment>
<dbReference type="EMBL" id="CP002535">
    <property type="protein sequence ID" value="AEE93197.1"/>
    <property type="molecule type" value="Genomic_DNA"/>
</dbReference>
<name>F4B5A3_ACIHW</name>
<keyword evidence="2" id="KW-0813">Transport</keyword>
<dbReference type="InterPro" id="IPR027417">
    <property type="entry name" value="P-loop_NTPase"/>
</dbReference>
<dbReference type="PROSITE" id="PS00211">
    <property type="entry name" value="ABC_TRANSPORTER_1"/>
    <property type="match status" value="1"/>
</dbReference>
<dbReference type="PANTHER" id="PTHR42711">
    <property type="entry name" value="ABC TRANSPORTER ATP-BINDING PROTEIN"/>
    <property type="match status" value="1"/>
</dbReference>
<dbReference type="InterPro" id="IPR003593">
    <property type="entry name" value="AAA+_ATPase"/>
</dbReference>
<gene>
    <name evidence="6" type="ordered locus">Ahos_0306</name>
</gene>
<evidence type="ECO:0000256" key="3">
    <source>
        <dbReference type="ARBA" id="ARBA00022741"/>
    </source>
</evidence>
<sequence>MIRLNNVTKALNHKNIIDNVSFSVNNSEIVGYVGPNGAGKTTTMKIIVGVSNPSSGDVIIDDYSITKDKDKAQRNIGWIPEIINFDENEKAIDYFYYIASFYGIGKEEAKRIAEELFHLVGLEGKENQKIKTFSQGMKRRYAIALGLINNPKNLILDEPQNGLDPQGIILVRELLMKMKNKGCAILFSSHLLGEIEKIADRIVFIDKGKIIKEVKAKELSGVVKIVLKEVNQGILTKIMEIGDARVKGNVIYLNEDVDLIEVIQAVGKRNIIELKQSYDLEDIFGSLYGLNNSVE</sequence>
<dbReference type="InterPro" id="IPR017871">
    <property type="entry name" value="ABC_transporter-like_CS"/>
</dbReference>
<keyword evidence="3" id="KW-0547">Nucleotide-binding</keyword>
<dbReference type="AlphaFoldDB" id="F4B5A3"/>
<reference key="2">
    <citation type="journal article" date="2011" name="Extremophiles">
        <title>Genomic analyses of Acidianus hospitalis W1 a host for studying crenarchaeal virus and plasmid life cycles.</title>
        <authorList>
            <person name="You X.Y."/>
            <person name="Liu C."/>
            <person name="Wang S.Y."/>
            <person name="Jiang C.Y."/>
            <person name="Shah S.A."/>
            <person name="Prangishvili D."/>
            <person name="Liu S.J."/>
            <person name="Garrett R.A."/>
        </authorList>
    </citation>
    <scope>NUCLEOTIDE SEQUENCE</scope>
    <source>
        <strain>W1</strain>
    </source>
</reference>
<dbReference type="GeneID" id="10599747"/>
<dbReference type="InterPro" id="IPR003439">
    <property type="entry name" value="ABC_transporter-like_ATP-bd"/>
</dbReference>
<evidence type="ECO:0000256" key="4">
    <source>
        <dbReference type="ARBA" id="ARBA00022840"/>
    </source>
</evidence>
<reference evidence="6 7" key="1">
    <citation type="journal article" date="2011" name="Extremophiles">
        <title>Genomic analysis of Acidianus hospitalis W1 a host for studying crenarchaeal virus and plasmid life cycles.</title>
        <authorList>
            <person name="You X.Y."/>
            <person name="Liu C."/>
            <person name="Wang S.Y."/>
            <person name="Jiang C.Y."/>
            <person name="Shah S.A."/>
            <person name="Prangishvili D."/>
            <person name="She Q."/>
            <person name="Liu S.J."/>
            <person name="Garrett R.A."/>
        </authorList>
    </citation>
    <scope>NUCLEOTIDE SEQUENCE [LARGE SCALE GENOMIC DNA]</scope>
    <source>
        <strain evidence="6 7">W1</strain>
    </source>
</reference>
<evidence type="ECO:0000313" key="6">
    <source>
        <dbReference type="EMBL" id="AEE93197.1"/>
    </source>
</evidence>
<dbReference type="SMART" id="SM00382">
    <property type="entry name" value="AAA"/>
    <property type="match status" value="1"/>
</dbReference>
<protein>
    <submittedName>
        <fullName evidence="6">ABC transporter ATP-binding protein</fullName>
    </submittedName>
</protein>
<accession>F4B5A3</accession>
<evidence type="ECO:0000313" key="7">
    <source>
        <dbReference type="Proteomes" id="UP000008458"/>
    </source>
</evidence>
<dbReference type="Gene3D" id="3.40.50.300">
    <property type="entry name" value="P-loop containing nucleotide triphosphate hydrolases"/>
    <property type="match status" value="1"/>
</dbReference>
<dbReference type="HOGENOM" id="CLU_000604_1_2_2"/>
<dbReference type="Proteomes" id="UP000008458">
    <property type="component" value="Chromosome"/>
</dbReference>
<dbReference type="GO" id="GO:0005524">
    <property type="term" value="F:ATP binding"/>
    <property type="evidence" value="ECO:0007669"/>
    <property type="project" value="UniProtKB-KW"/>
</dbReference>
<dbReference type="PROSITE" id="PS50893">
    <property type="entry name" value="ABC_TRANSPORTER_2"/>
    <property type="match status" value="1"/>
</dbReference>
<proteinExistence type="inferred from homology"/>
<dbReference type="PANTHER" id="PTHR42711:SF5">
    <property type="entry name" value="ABC TRANSPORTER ATP-BINDING PROTEIN NATA"/>
    <property type="match status" value="1"/>
</dbReference>
<keyword evidence="4 6" id="KW-0067">ATP-binding</keyword>
<evidence type="ECO:0000256" key="1">
    <source>
        <dbReference type="ARBA" id="ARBA00005417"/>
    </source>
</evidence>
<organism evidence="6 7">
    <name type="scientific">Acidianus hospitalis (strain W1)</name>
    <dbReference type="NCBI Taxonomy" id="933801"/>
    <lineage>
        <taxon>Archaea</taxon>
        <taxon>Thermoproteota</taxon>
        <taxon>Thermoprotei</taxon>
        <taxon>Sulfolobales</taxon>
        <taxon>Sulfolobaceae</taxon>
        <taxon>Acidianus</taxon>
    </lineage>
</organism>
<dbReference type="eggNOG" id="arCOG00194">
    <property type="taxonomic scope" value="Archaea"/>
</dbReference>
<evidence type="ECO:0000256" key="2">
    <source>
        <dbReference type="ARBA" id="ARBA00022448"/>
    </source>
</evidence>
<dbReference type="GO" id="GO:0016887">
    <property type="term" value="F:ATP hydrolysis activity"/>
    <property type="evidence" value="ECO:0007669"/>
    <property type="project" value="InterPro"/>
</dbReference>
<dbReference type="OrthoDB" id="87732at2157"/>